<proteinExistence type="predicted"/>
<name>A0A6A7AGB9_9PLEO</name>
<evidence type="ECO:0000256" key="2">
    <source>
        <dbReference type="ARBA" id="ARBA00022840"/>
    </source>
</evidence>
<dbReference type="InterPro" id="IPR027417">
    <property type="entry name" value="P-loop_NTPase"/>
</dbReference>
<evidence type="ECO:0000256" key="1">
    <source>
        <dbReference type="ARBA" id="ARBA00022741"/>
    </source>
</evidence>
<dbReference type="AlphaFoldDB" id="A0A6A7AGB9"/>
<dbReference type="InterPro" id="IPR003959">
    <property type="entry name" value="ATPase_AAA_core"/>
</dbReference>
<organism evidence="5 6">
    <name type="scientific">Ophiobolus disseminans</name>
    <dbReference type="NCBI Taxonomy" id="1469910"/>
    <lineage>
        <taxon>Eukaryota</taxon>
        <taxon>Fungi</taxon>
        <taxon>Dikarya</taxon>
        <taxon>Ascomycota</taxon>
        <taxon>Pezizomycotina</taxon>
        <taxon>Dothideomycetes</taxon>
        <taxon>Pleosporomycetidae</taxon>
        <taxon>Pleosporales</taxon>
        <taxon>Pleosporineae</taxon>
        <taxon>Phaeosphaeriaceae</taxon>
        <taxon>Ophiobolus</taxon>
    </lineage>
</organism>
<dbReference type="SUPFAM" id="SSF52540">
    <property type="entry name" value="P-loop containing nucleoside triphosphate hydrolases"/>
    <property type="match status" value="1"/>
</dbReference>
<protein>
    <recommendedName>
        <fullName evidence="4">ATPase AAA-type core domain-containing protein</fullName>
    </recommendedName>
</protein>
<dbReference type="PANTHER" id="PTHR11638:SF18">
    <property type="entry name" value="HEAT SHOCK PROTEIN 104"/>
    <property type="match status" value="1"/>
</dbReference>
<gene>
    <name evidence="5" type="ORF">CC86DRAFT_143054</name>
</gene>
<reference evidence="5" key="1">
    <citation type="journal article" date="2020" name="Stud. Mycol.">
        <title>101 Dothideomycetes genomes: a test case for predicting lifestyles and emergence of pathogens.</title>
        <authorList>
            <person name="Haridas S."/>
            <person name="Albert R."/>
            <person name="Binder M."/>
            <person name="Bloem J."/>
            <person name="Labutti K."/>
            <person name="Salamov A."/>
            <person name="Andreopoulos B."/>
            <person name="Baker S."/>
            <person name="Barry K."/>
            <person name="Bills G."/>
            <person name="Bluhm B."/>
            <person name="Cannon C."/>
            <person name="Castanera R."/>
            <person name="Culley D."/>
            <person name="Daum C."/>
            <person name="Ezra D."/>
            <person name="Gonzalez J."/>
            <person name="Henrissat B."/>
            <person name="Kuo A."/>
            <person name="Liang C."/>
            <person name="Lipzen A."/>
            <person name="Lutzoni F."/>
            <person name="Magnuson J."/>
            <person name="Mondo S."/>
            <person name="Nolan M."/>
            <person name="Ohm R."/>
            <person name="Pangilinan J."/>
            <person name="Park H.-J."/>
            <person name="Ramirez L."/>
            <person name="Alfaro M."/>
            <person name="Sun H."/>
            <person name="Tritt A."/>
            <person name="Yoshinaga Y."/>
            <person name="Zwiers L.-H."/>
            <person name="Turgeon B."/>
            <person name="Goodwin S."/>
            <person name="Spatafora J."/>
            <person name="Crous P."/>
            <person name="Grigoriev I."/>
        </authorList>
    </citation>
    <scope>NUCLEOTIDE SEQUENCE</scope>
    <source>
        <strain evidence="5">CBS 113818</strain>
    </source>
</reference>
<keyword evidence="2" id="KW-0067">ATP-binding</keyword>
<dbReference type="GO" id="GO:0034605">
    <property type="term" value="P:cellular response to heat"/>
    <property type="evidence" value="ECO:0007669"/>
    <property type="project" value="TreeGrafter"/>
</dbReference>
<keyword evidence="6" id="KW-1185">Reference proteome</keyword>
<sequence>MIDFESMSINCAEIRTSWGLFGAEAGHAGQPKGTTLNNFLARNKGELSVVFLDKFDKTKPEVVTALLRVCEKGRYEDRRDNEEVDCSRTIWITANNFGESQIFAAYDMNVLKGVKKARDMDIPKIQRQLKQQFGWHFKTHFASRIMEIIPFMPFSVEEQAVVTHRFITELNERIKRPINLDKKVKRYFGHSQIVLFNSKLICTKIAEQEFDRDMGARSLKNVVKRIEIEFADVYKKMYGLVEESLNNGPLLKFDLVLKATSDNTVKFKVVKQGKKGANIEGHEGETIDVTPTTPPSSPMKNGPGPAKRRRENTPPQSPTAAEPNVGSRRAGNGLRQRDGHGRFLRVQVCDEVLLGADSYLLDDDLVVEIRGLVSYLEHERKSKPSQVFQITPSTPQYLTSCFLQSPIMYHLPHVVEIWLWQVARASREKWSAITVRRHPE</sequence>
<evidence type="ECO:0000256" key="3">
    <source>
        <dbReference type="SAM" id="MobiDB-lite"/>
    </source>
</evidence>
<feature type="domain" description="ATPase AAA-type core" evidence="4">
    <location>
        <begin position="21"/>
        <end position="147"/>
    </location>
</feature>
<dbReference type="GO" id="GO:0005737">
    <property type="term" value="C:cytoplasm"/>
    <property type="evidence" value="ECO:0007669"/>
    <property type="project" value="TreeGrafter"/>
</dbReference>
<feature type="region of interest" description="Disordered" evidence="3">
    <location>
        <begin position="278"/>
        <end position="337"/>
    </location>
</feature>
<keyword evidence="1" id="KW-0547">Nucleotide-binding</keyword>
<dbReference type="OrthoDB" id="47330at2759"/>
<dbReference type="Pfam" id="PF07724">
    <property type="entry name" value="AAA_2"/>
    <property type="match status" value="1"/>
</dbReference>
<dbReference type="EMBL" id="MU006218">
    <property type="protein sequence ID" value="KAF2831758.1"/>
    <property type="molecule type" value="Genomic_DNA"/>
</dbReference>
<dbReference type="Proteomes" id="UP000799424">
    <property type="component" value="Unassembled WGS sequence"/>
</dbReference>
<evidence type="ECO:0000259" key="4">
    <source>
        <dbReference type="Pfam" id="PF07724"/>
    </source>
</evidence>
<dbReference type="GO" id="GO:0016887">
    <property type="term" value="F:ATP hydrolysis activity"/>
    <property type="evidence" value="ECO:0007669"/>
    <property type="project" value="InterPro"/>
</dbReference>
<dbReference type="InterPro" id="IPR050130">
    <property type="entry name" value="ClpA_ClpB"/>
</dbReference>
<accession>A0A6A7AGB9</accession>
<dbReference type="Gene3D" id="3.40.50.300">
    <property type="entry name" value="P-loop containing nucleotide triphosphate hydrolases"/>
    <property type="match status" value="1"/>
</dbReference>
<evidence type="ECO:0000313" key="5">
    <source>
        <dbReference type="EMBL" id="KAF2831758.1"/>
    </source>
</evidence>
<dbReference type="PANTHER" id="PTHR11638">
    <property type="entry name" value="ATP-DEPENDENT CLP PROTEASE"/>
    <property type="match status" value="1"/>
</dbReference>
<dbReference type="GO" id="GO:0005524">
    <property type="term" value="F:ATP binding"/>
    <property type="evidence" value="ECO:0007669"/>
    <property type="project" value="UniProtKB-KW"/>
</dbReference>
<evidence type="ECO:0000313" key="6">
    <source>
        <dbReference type="Proteomes" id="UP000799424"/>
    </source>
</evidence>